<proteinExistence type="predicted"/>
<evidence type="ECO:0000313" key="8">
    <source>
        <dbReference type="EMBL" id="OGC87191.1"/>
    </source>
</evidence>
<evidence type="ECO:0000256" key="4">
    <source>
        <dbReference type="ARBA" id="ARBA00022747"/>
    </source>
</evidence>
<evidence type="ECO:0000256" key="5">
    <source>
        <dbReference type="ARBA" id="ARBA00047942"/>
    </source>
</evidence>
<dbReference type="PRINTS" id="PR00507">
    <property type="entry name" value="N12N6MTFRASE"/>
</dbReference>
<dbReference type="Proteomes" id="UP000178585">
    <property type="component" value="Unassembled WGS sequence"/>
</dbReference>
<dbReference type="GO" id="GO:0009307">
    <property type="term" value="P:DNA restriction-modification system"/>
    <property type="evidence" value="ECO:0007669"/>
    <property type="project" value="UniProtKB-KW"/>
</dbReference>
<dbReference type="AlphaFoldDB" id="A0A1F4XZY3"/>
<dbReference type="InterPro" id="IPR023135">
    <property type="entry name" value="N6_DNA_MeTrfase_TaqI_C"/>
</dbReference>
<keyword evidence="3" id="KW-0808">Transferase</keyword>
<reference evidence="8 9" key="1">
    <citation type="journal article" date="2016" name="Nat. Commun.">
        <title>Thousands of microbial genomes shed light on interconnected biogeochemical processes in an aquifer system.</title>
        <authorList>
            <person name="Anantharaman K."/>
            <person name="Brown C.T."/>
            <person name="Hug L.A."/>
            <person name="Sharon I."/>
            <person name="Castelle C.J."/>
            <person name="Probst A.J."/>
            <person name="Thomas B.C."/>
            <person name="Singh A."/>
            <person name="Wilkins M.J."/>
            <person name="Karaoz U."/>
            <person name="Brodie E.L."/>
            <person name="Williams K.H."/>
            <person name="Hubbard S.S."/>
            <person name="Banfield J.F."/>
        </authorList>
    </citation>
    <scope>NUCLEOTIDE SEQUENCE [LARGE SCALE GENOMIC DNA]</scope>
</reference>
<evidence type="ECO:0000256" key="2">
    <source>
        <dbReference type="ARBA" id="ARBA00022603"/>
    </source>
</evidence>
<organism evidence="8 9">
    <name type="scientific">Candidatus Adlerbacteria bacterium RIFCSPLOWO2_01_FULL_54_21b</name>
    <dbReference type="NCBI Taxonomy" id="1797245"/>
    <lineage>
        <taxon>Bacteria</taxon>
        <taxon>Candidatus Adleribacteriota</taxon>
    </lineage>
</organism>
<dbReference type="GO" id="GO:0009007">
    <property type="term" value="F:site-specific DNA-methyltransferase (adenine-specific) activity"/>
    <property type="evidence" value="ECO:0007669"/>
    <property type="project" value="UniProtKB-EC"/>
</dbReference>
<name>A0A1F4XZY3_9BACT</name>
<dbReference type="STRING" id="1797245.A2949_00605"/>
<dbReference type="EC" id="2.1.1.72" evidence="1"/>
<dbReference type="GO" id="GO:0003677">
    <property type="term" value="F:DNA binding"/>
    <property type="evidence" value="ECO:0007669"/>
    <property type="project" value="InterPro"/>
</dbReference>
<dbReference type="Pfam" id="PF12950">
    <property type="entry name" value="TaqI_C"/>
    <property type="match status" value="1"/>
</dbReference>
<sequence length="566" mass="64877">MNTAIKNTTIQNRSKWKRLSSEHTIPTHHVKGTGVVEFLQSLRGLKEPKEQILFSIGFFLLKGNKNPAVKRFLSEYDYKIIEIKEIPTREFDLLGSAYQFLNTKMENLEKGLFYTSKNVATDLVDDLDFNAGQVIFDPACGSGAFLFNSNAPAEQIYGVDIDPLAIMIAKFNYFIKFSDAVSPRLYCEDFFSWFPTHKELAFDYIIGNPPYGANLDLRKIPSEFISSGESFSYFIEFCYRLLKEGGVFRFLLPEAILNVKRHTDIRDFILDRTNLNTIKKISMKFSGVMSDVYMVELNRDHTQEILFINGTSTVVPKDIYRSFKNHIFVHLHEQDIVILEKVNGLKKYDLSKSVFGLGVVTGDNRTKILSKKIKDSEHIYTGKEVEKYRLLPPKNYLIFDRKNLQQVAPDEIYRAPNKLVYKTINKFLKVAIDTTGSLTSNSANIIIPKILELDIYAILALLNSNLYSYLHLKLFGGVNKIAKENLMALPLPKLSATQNKTIKKLTKDAIERGAEEPLQNYINQEIFKLTDTEVEYINRIIGNKSRYLQNRHRTSTQINTLWGAVA</sequence>
<evidence type="ECO:0000259" key="6">
    <source>
        <dbReference type="Pfam" id="PF02384"/>
    </source>
</evidence>
<evidence type="ECO:0000256" key="3">
    <source>
        <dbReference type="ARBA" id="ARBA00022679"/>
    </source>
</evidence>
<dbReference type="InterPro" id="IPR050953">
    <property type="entry name" value="N4_N6_ade-DNA_methylase"/>
</dbReference>
<dbReference type="InterPro" id="IPR025931">
    <property type="entry name" value="TaqI_C"/>
</dbReference>
<dbReference type="Pfam" id="PF02384">
    <property type="entry name" value="N6_Mtase"/>
    <property type="match status" value="1"/>
</dbReference>
<dbReference type="PROSITE" id="PS00092">
    <property type="entry name" value="N6_MTASE"/>
    <property type="match status" value="1"/>
</dbReference>
<dbReference type="InterPro" id="IPR003356">
    <property type="entry name" value="DNA_methylase_A-5"/>
</dbReference>
<keyword evidence="2" id="KW-0489">Methyltransferase</keyword>
<gene>
    <name evidence="8" type="ORF">A2949_00605</name>
</gene>
<dbReference type="Gene3D" id="3.90.220.10">
    <property type="entry name" value="Adenine-n6-DNA-methyltransferase Taqi, Chain A, domain 2"/>
    <property type="match status" value="1"/>
</dbReference>
<evidence type="ECO:0000259" key="7">
    <source>
        <dbReference type="Pfam" id="PF12950"/>
    </source>
</evidence>
<feature type="domain" description="TaqI-like C-terminal specificity" evidence="7">
    <location>
        <begin position="378"/>
        <end position="491"/>
    </location>
</feature>
<dbReference type="SUPFAM" id="SSF53335">
    <property type="entry name" value="S-adenosyl-L-methionine-dependent methyltransferases"/>
    <property type="match status" value="1"/>
</dbReference>
<dbReference type="CDD" id="cd02440">
    <property type="entry name" value="AdoMet_MTases"/>
    <property type="match status" value="1"/>
</dbReference>
<dbReference type="PANTHER" id="PTHR33841:SF1">
    <property type="entry name" value="DNA METHYLTRANSFERASE A"/>
    <property type="match status" value="1"/>
</dbReference>
<dbReference type="EMBL" id="MEWZ01000006">
    <property type="protein sequence ID" value="OGC87191.1"/>
    <property type="molecule type" value="Genomic_DNA"/>
</dbReference>
<dbReference type="GO" id="GO:0032259">
    <property type="term" value="P:methylation"/>
    <property type="evidence" value="ECO:0007669"/>
    <property type="project" value="UniProtKB-KW"/>
</dbReference>
<evidence type="ECO:0000313" key="9">
    <source>
        <dbReference type="Proteomes" id="UP000178585"/>
    </source>
</evidence>
<comment type="catalytic activity">
    <reaction evidence="5">
        <text>a 2'-deoxyadenosine in DNA + S-adenosyl-L-methionine = an N(6)-methyl-2'-deoxyadenosine in DNA + S-adenosyl-L-homocysteine + H(+)</text>
        <dbReference type="Rhea" id="RHEA:15197"/>
        <dbReference type="Rhea" id="RHEA-COMP:12418"/>
        <dbReference type="Rhea" id="RHEA-COMP:12419"/>
        <dbReference type="ChEBI" id="CHEBI:15378"/>
        <dbReference type="ChEBI" id="CHEBI:57856"/>
        <dbReference type="ChEBI" id="CHEBI:59789"/>
        <dbReference type="ChEBI" id="CHEBI:90615"/>
        <dbReference type="ChEBI" id="CHEBI:90616"/>
        <dbReference type="EC" id="2.1.1.72"/>
    </reaction>
</comment>
<dbReference type="GO" id="GO:0008170">
    <property type="term" value="F:N-methyltransferase activity"/>
    <property type="evidence" value="ECO:0007669"/>
    <property type="project" value="InterPro"/>
</dbReference>
<dbReference type="InterPro" id="IPR029063">
    <property type="entry name" value="SAM-dependent_MTases_sf"/>
</dbReference>
<accession>A0A1F4XZY3</accession>
<dbReference type="InterPro" id="IPR002052">
    <property type="entry name" value="DNA_methylase_N6_adenine_CS"/>
</dbReference>
<feature type="domain" description="DNA methylase adenine-specific" evidence="6">
    <location>
        <begin position="91"/>
        <end position="318"/>
    </location>
</feature>
<keyword evidence="4" id="KW-0680">Restriction system</keyword>
<evidence type="ECO:0000256" key="1">
    <source>
        <dbReference type="ARBA" id="ARBA00011900"/>
    </source>
</evidence>
<protein>
    <recommendedName>
        <fullName evidence="1">site-specific DNA-methyltransferase (adenine-specific)</fullName>
        <ecNumber evidence="1">2.1.1.72</ecNumber>
    </recommendedName>
</protein>
<dbReference type="PANTHER" id="PTHR33841">
    <property type="entry name" value="DNA METHYLTRANSFERASE YEEA-RELATED"/>
    <property type="match status" value="1"/>
</dbReference>
<dbReference type="Gene3D" id="3.40.50.150">
    <property type="entry name" value="Vaccinia Virus protein VP39"/>
    <property type="match status" value="1"/>
</dbReference>
<comment type="caution">
    <text evidence="8">The sequence shown here is derived from an EMBL/GenBank/DDBJ whole genome shotgun (WGS) entry which is preliminary data.</text>
</comment>